<dbReference type="InterPro" id="IPR013785">
    <property type="entry name" value="Aldolase_TIM"/>
</dbReference>
<feature type="active site" description="Proton donor/acceptor" evidence="4">
    <location>
        <position position="137"/>
    </location>
</feature>
<feature type="active site" description="Schiff-base intermediate with substrate" evidence="4">
    <location>
        <position position="167"/>
    </location>
</feature>
<evidence type="ECO:0000256" key="1">
    <source>
        <dbReference type="ARBA" id="ARBA00023239"/>
    </source>
</evidence>
<dbReference type="EMBL" id="CP000804">
    <property type="protein sequence ID" value="ABU60318.1"/>
    <property type="molecule type" value="Genomic_DNA"/>
</dbReference>
<reference evidence="6 7" key="1">
    <citation type="submission" date="2007-08" db="EMBL/GenBank/DDBJ databases">
        <title>Complete sequence of Roseiflexus castenholzii DSM 13941.</title>
        <authorList>
            <consortium name="US DOE Joint Genome Institute"/>
            <person name="Copeland A."/>
            <person name="Lucas S."/>
            <person name="Lapidus A."/>
            <person name="Barry K."/>
            <person name="Glavina del Rio T."/>
            <person name="Dalin E."/>
            <person name="Tice H."/>
            <person name="Pitluck S."/>
            <person name="Thompson L.S."/>
            <person name="Brettin T."/>
            <person name="Bruce D."/>
            <person name="Detter J.C."/>
            <person name="Han C."/>
            <person name="Tapia R."/>
            <person name="Schmutz J."/>
            <person name="Larimer F."/>
            <person name="Land M."/>
            <person name="Hauser L."/>
            <person name="Kyrpides N."/>
            <person name="Mikhailova N."/>
            <person name="Bryant D.A."/>
            <person name="Hanada S."/>
            <person name="Tsukatani Y."/>
            <person name="Richardson P."/>
        </authorList>
    </citation>
    <scope>NUCLEOTIDE SEQUENCE [LARGE SCALE GENOMIC DNA]</scope>
    <source>
        <strain evidence="7">DSM 13941 / HLO8</strain>
    </source>
</reference>
<accession>A7NRX2</accession>
<protein>
    <submittedName>
        <fullName evidence="6">Dihydrodipicolinate synthetase</fullName>
    </submittedName>
</protein>
<dbReference type="InterPro" id="IPR002220">
    <property type="entry name" value="DapA-like"/>
</dbReference>
<proteinExistence type="inferred from homology"/>
<dbReference type="AlphaFoldDB" id="A7NRX2"/>
<dbReference type="OrthoDB" id="9782828at2"/>
<keyword evidence="2" id="KW-0704">Schiff base</keyword>
<dbReference type="SMART" id="SM01130">
    <property type="entry name" value="DHDPS"/>
    <property type="match status" value="1"/>
</dbReference>
<feature type="binding site" evidence="5">
    <location>
        <position position="47"/>
    </location>
    <ligand>
        <name>pyruvate</name>
        <dbReference type="ChEBI" id="CHEBI:15361"/>
    </ligand>
</feature>
<organism evidence="6 7">
    <name type="scientific">Roseiflexus castenholzii (strain DSM 13941 / HLO8)</name>
    <dbReference type="NCBI Taxonomy" id="383372"/>
    <lineage>
        <taxon>Bacteria</taxon>
        <taxon>Bacillati</taxon>
        <taxon>Chloroflexota</taxon>
        <taxon>Chloroflexia</taxon>
        <taxon>Chloroflexales</taxon>
        <taxon>Roseiflexineae</taxon>
        <taxon>Roseiflexaceae</taxon>
        <taxon>Roseiflexus</taxon>
    </lineage>
</organism>
<dbReference type="eggNOG" id="COG0329">
    <property type="taxonomic scope" value="Bacteria"/>
</dbReference>
<dbReference type="RefSeq" id="WP_012122739.1">
    <property type="nucleotide sequence ID" value="NC_009767.1"/>
</dbReference>
<dbReference type="KEGG" id="rca:Rcas_4291"/>
<dbReference type="GO" id="GO:0008840">
    <property type="term" value="F:4-hydroxy-tetrahydrodipicolinate synthase activity"/>
    <property type="evidence" value="ECO:0007669"/>
    <property type="project" value="TreeGrafter"/>
</dbReference>
<evidence type="ECO:0000313" key="7">
    <source>
        <dbReference type="Proteomes" id="UP000000263"/>
    </source>
</evidence>
<dbReference type="PANTHER" id="PTHR12128">
    <property type="entry name" value="DIHYDRODIPICOLINATE SYNTHASE"/>
    <property type="match status" value="1"/>
</dbReference>
<dbReference type="PIRSF" id="PIRSF001365">
    <property type="entry name" value="DHDPS"/>
    <property type="match status" value="1"/>
</dbReference>
<feature type="binding site" evidence="5">
    <location>
        <position position="208"/>
    </location>
    <ligand>
        <name>pyruvate</name>
        <dbReference type="ChEBI" id="CHEBI:15361"/>
    </ligand>
</feature>
<name>A7NRX2_ROSCS</name>
<dbReference type="SUPFAM" id="SSF51569">
    <property type="entry name" value="Aldolase"/>
    <property type="match status" value="1"/>
</dbReference>
<keyword evidence="1 3" id="KW-0456">Lyase</keyword>
<evidence type="ECO:0000256" key="4">
    <source>
        <dbReference type="PIRSR" id="PIRSR001365-1"/>
    </source>
</evidence>
<evidence type="ECO:0000313" key="6">
    <source>
        <dbReference type="EMBL" id="ABU60318.1"/>
    </source>
</evidence>
<dbReference type="InterPro" id="IPR020624">
    <property type="entry name" value="Schiff_base-form_aldolases_CS"/>
</dbReference>
<comment type="similarity">
    <text evidence="3">Belongs to the DapA family.</text>
</comment>
<dbReference type="CDD" id="cd00408">
    <property type="entry name" value="DHDPS-like"/>
    <property type="match status" value="1"/>
</dbReference>
<evidence type="ECO:0000256" key="5">
    <source>
        <dbReference type="PIRSR" id="PIRSR001365-2"/>
    </source>
</evidence>
<keyword evidence="7" id="KW-1185">Reference proteome</keyword>
<dbReference type="PROSITE" id="PS00665">
    <property type="entry name" value="DHDPS_1"/>
    <property type="match status" value="1"/>
</dbReference>
<evidence type="ECO:0000256" key="2">
    <source>
        <dbReference type="ARBA" id="ARBA00023270"/>
    </source>
</evidence>
<dbReference type="Gene3D" id="3.20.20.70">
    <property type="entry name" value="Aldolase class I"/>
    <property type="match status" value="1"/>
</dbReference>
<dbReference type="STRING" id="383372.Rcas_4291"/>
<dbReference type="HOGENOM" id="CLU_049343_5_1_0"/>
<dbReference type="Proteomes" id="UP000000263">
    <property type="component" value="Chromosome"/>
</dbReference>
<gene>
    <name evidence="6" type="ordered locus">Rcas_4291</name>
</gene>
<sequence>MVAPELFVASVTPFTSPSGAVDHDFIIRHLRWLEAQGVDGVVPCGTTGEGQSLSVAERMAIFDTVMRHRERLRVFAGTGCAALSDTIILTRYAIERGAEAALVLPPFYFKNLSDAGLLGYYRALCDALPSGARLILYHIPPMSQIPVTPAVIEGLYQSHPHMVYGVKDSSGDPAYLAMLTQRFPTLRVYVGSAALLAQALRDGATGGIFALSNVFPREMRAVMTAHLTGGDVETAQRLVTALSQALKPYGNPPAIKALLARLTDLPRASSRFPLVDLTPDDAETLWTAVRKVEAT</sequence>
<dbReference type="PRINTS" id="PR00146">
    <property type="entry name" value="DHPICSNTHASE"/>
</dbReference>
<evidence type="ECO:0000256" key="3">
    <source>
        <dbReference type="PIRNR" id="PIRNR001365"/>
    </source>
</evidence>
<dbReference type="PANTHER" id="PTHR12128:SF67">
    <property type="entry name" value="BLR3884 PROTEIN"/>
    <property type="match status" value="1"/>
</dbReference>
<dbReference type="Pfam" id="PF00701">
    <property type="entry name" value="DHDPS"/>
    <property type="match status" value="1"/>
</dbReference>